<dbReference type="PROSITE" id="PS51471">
    <property type="entry name" value="FE2OG_OXY"/>
    <property type="match status" value="1"/>
</dbReference>
<organism evidence="2 3">
    <name type="scientific">Penicillium cataractarum</name>
    <dbReference type="NCBI Taxonomy" id="2100454"/>
    <lineage>
        <taxon>Eukaryota</taxon>
        <taxon>Fungi</taxon>
        <taxon>Dikarya</taxon>
        <taxon>Ascomycota</taxon>
        <taxon>Pezizomycotina</taxon>
        <taxon>Eurotiomycetes</taxon>
        <taxon>Eurotiomycetidae</taxon>
        <taxon>Eurotiales</taxon>
        <taxon>Aspergillaceae</taxon>
        <taxon>Penicillium</taxon>
    </lineage>
</organism>
<gene>
    <name evidence="2" type="ORF">N7496_009001</name>
</gene>
<accession>A0A9W9RZI4</accession>
<dbReference type="RefSeq" id="XP_056553983.1">
    <property type="nucleotide sequence ID" value="XM_056701920.1"/>
</dbReference>
<dbReference type="EMBL" id="JAPZBS010000007">
    <property type="protein sequence ID" value="KAJ5369241.1"/>
    <property type="molecule type" value="Genomic_DNA"/>
</dbReference>
<dbReference type="AlphaFoldDB" id="A0A9W9RZI4"/>
<comment type="caution">
    <text evidence="2">The sequence shown here is derived from an EMBL/GenBank/DDBJ whole genome shotgun (WGS) entry which is preliminary data.</text>
</comment>
<name>A0A9W9RZI4_9EURO</name>
<reference evidence="2" key="2">
    <citation type="journal article" date="2023" name="IMA Fungus">
        <title>Comparative genomic study of the Penicillium genus elucidates a diverse pangenome and 15 lateral gene transfer events.</title>
        <authorList>
            <person name="Petersen C."/>
            <person name="Sorensen T."/>
            <person name="Nielsen M.R."/>
            <person name="Sondergaard T.E."/>
            <person name="Sorensen J.L."/>
            <person name="Fitzpatrick D.A."/>
            <person name="Frisvad J.C."/>
            <person name="Nielsen K.L."/>
        </authorList>
    </citation>
    <scope>NUCLEOTIDE SEQUENCE</scope>
    <source>
        <strain evidence="2">IBT 29864</strain>
    </source>
</reference>
<evidence type="ECO:0000313" key="2">
    <source>
        <dbReference type="EMBL" id="KAJ5369241.1"/>
    </source>
</evidence>
<dbReference type="GeneID" id="81441099"/>
<evidence type="ECO:0000259" key="1">
    <source>
        <dbReference type="PROSITE" id="PS51471"/>
    </source>
</evidence>
<feature type="domain" description="Fe2OG dioxygenase" evidence="1">
    <location>
        <begin position="320"/>
        <end position="418"/>
    </location>
</feature>
<dbReference type="PANTHER" id="PTHR33099">
    <property type="entry name" value="FE2OG DIOXYGENASE DOMAIN-CONTAINING PROTEIN"/>
    <property type="match status" value="1"/>
</dbReference>
<keyword evidence="3" id="KW-1185">Reference proteome</keyword>
<reference evidence="2" key="1">
    <citation type="submission" date="2022-11" db="EMBL/GenBank/DDBJ databases">
        <authorList>
            <person name="Petersen C."/>
        </authorList>
    </citation>
    <scope>NUCLEOTIDE SEQUENCE</scope>
    <source>
        <strain evidence="2">IBT 29864</strain>
    </source>
</reference>
<sequence length="684" mass="76713">MESEGEHYDFERNVWDEDDYGTLKMSMAELKQFITKSMVEKSKLDACLDIFLVELRDIPNEADNKLLDFSGYTGKSNDKLQHAASKLRENIDTLLPGFLELPTGSNILENEKLTEKLRDRVDRLGRDSLSKSEFGTQSFHAAQKSFLDTLVSRYCRQSSHGRTNSEPAPLSESAFDKSCQQLGQFISGEKASATFACGGSVSIGDNLPPGTHDVSPPVRISWTAKDGSCEHKAMLPVSGSNQLSAEQLAQLVSDCEVARFGKGEKEIVDPEYRKAGKLDPTRFLSSFHPANLQILDDVEQLLAPNFNSLTENQLPFRSLKAELYKLNVYSGPDGLFRKHVDTPRSKTQIGSLVVCLPSAFKGGRLTVRHHGNVVDFDWSARSDSVIQWAAFYSDCEHEIKEVTEGHRVTLTYNLFVTDSGCGSIPRNVNIDPKTLPLYQLLRDLLAKPGFMKEGGILGVHCSHAYPHASSQAQELLPRGLEGADLAVYSVLKSLGIDAHVLPVLREKHDDDLEEVAVGDMLRFLRDGEEFEPTFAQIPQILPVESDLEKYWKMLYLSRRLHGTRKIMQFAKERKLMDPGLFQDRKGNYFGTELHRYSVDQHMFDMGEPISEAVNRHWPAQFIPGITWISEPLNKEMAFSYLAEGNEPSINTFYSCATILAAVPPFDQRQPTRERDAGKVHTDGE</sequence>
<dbReference type="OrthoDB" id="27483at2759"/>
<dbReference type="InterPro" id="IPR005123">
    <property type="entry name" value="Oxoglu/Fe-dep_dioxygenase_dom"/>
</dbReference>
<dbReference type="Gene3D" id="2.60.120.620">
    <property type="entry name" value="q2cbj1_9rhob like domain"/>
    <property type="match status" value="1"/>
</dbReference>
<dbReference type="Proteomes" id="UP001147782">
    <property type="component" value="Unassembled WGS sequence"/>
</dbReference>
<evidence type="ECO:0000313" key="3">
    <source>
        <dbReference type="Proteomes" id="UP001147782"/>
    </source>
</evidence>
<protein>
    <recommendedName>
        <fullName evidence="1">Fe2OG dioxygenase domain-containing protein</fullName>
    </recommendedName>
</protein>
<dbReference type="PANTHER" id="PTHR33099:SF14">
    <property type="entry name" value="PROLYL 4-HYDROXYLASE ALPHA SUBUNIT FE(2+) 2OG DIOXYGENASE DOMAIN-CONTAINING PROTEIN"/>
    <property type="match status" value="1"/>
</dbReference>
<proteinExistence type="predicted"/>